<name>A0ABW2K060_9BACI</name>
<dbReference type="RefSeq" id="WP_289216777.1">
    <property type="nucleotide sequence ID" value="NZ_JAPVRC010000008.1"/>
</dbReference>
<protein>
    <submittedName>
        <fullName evidence="1">Uncharacterized protein</fullName>
    </submittedName>
</protein>
<proteinExistence type="predicted"/>
<gene>
    <name evidence="1" type="ORF">ACFQMN_04480</name>
</gene>
<reference evidence="2" key="1">
    <citation type="journal article" date="2019" name="Int. J. Syst. Evol. Microbiol.">
        <title>The Global Catalogue of Microorganisms (GCM) 10K type strain sequencing project: providing services to taxonomists for standard genome sequencing and annotation.</title>
        <authorList>
            <consortium name="The Broad Institute Genomics Platform"/>
            <consortium name="The Broad Institute Genome Sequencing Center for Infectious Disease"/>
            <person name="Wu L."/>
            <person name="Ma J."/>
        </authorList>
    </citation>
    <scope>NUCLEOTIDE SEQUENCE [LARGE SCALE GENOMIC DNA]</scope>
    <source>
        <strain evidence="2">CCUG 73951</strain>
    </source>
</reference>
<dbReference type="Proteomes" id="UP001596494">
    <property type="component" value="Unassembled WGS sequence"/>
</dbReference>
<organism evidence="1 2">
    <name type="scientific">Halobacillus campisalis</name>
    <dbReference type="NCBI Taxonomy" id="435909"/>
    <lineage>
        <taxon>Bacteria</taxon>
        <taxon>Bacillati</taxon>
        <taxon>Bacillota</taxon>
        <taxon>Bacilli</taxon>
        <taxon>Bacillales</taxon>
        <taxon>Bacillaceae</taxon>
        <taxon>Halobacillus</taxon>
    </lineage>
</organism>
<sequence>MKKIHLELNENQYKKLVESVFLGTWMVNSTKMELDEDFEEVRELVLSKYKEAELEDKINYQEAFGIHDLQMDYEKELFTKYVDEYEEFSFWDMLIEKLSEKRLKEEYGELTSPLSEEMVERRLQLEEEIGEKLEEQGITNLDFNK</sequence>
<accession>A0ABW2K060</accession>
<evidence type="ECO:0000313" key="1">
    <source>
        <dbReference type="EMBL" id="MFC7320124.1"/>
    </source>
</evidence>
<dbReference type="EMBL" id="JBHTBY010000003">
    <property type="protein sequence ID" value="MFC7320124.1"/>
    <property type="molecule type" value="Genomic_DNA"/>
</dbReference>
<comment type="caution">
    <text evidence="1">The sequence shown here is derived from an EMBL/GenBank/DDBJ whole genome shotgun (WGS) entry which is preliminary data.</text>
</comment>
<keyword evidence="2" id="KW-1185">Reference proteome</keyword>
<evidence type="ECO:0000313" key="2">
    <source>
        <dbReference type="Proteomes" id="UP001596494"/>
    </source>
</evidence>